<dbReference type="SUPFAM" id="SSF158472">
    <property type="entry name" value="HAMP domain-like"/>
    <property type="match status" value="1"/>
</dbReference>
<dbReference type="Pfam" id="PF00672">
    <property type="entry name" value="HAMP"/>
    <property type="match status" value="1"/>
</dbReference>
<feature type="domain" description="Histidine kinase" evidence="14">
    <location>
        <begin position="477"/>
        <end position="728"/>
    </location>
</feature>
<dbReference type="PROSITE" id="PS50885">
    <property type="entry name" value="HAMP"/>
    <property type="match status" value="1"/>
</dbReference>
<dbReference type="PRINTS" id="PR00344">
    <property type="entry name" value="BCTRLSENSOR"/>
</dbReference>
<dbReference type="Gene3D" id="3.30.565.10">
    <property type="entry name" value="Histidine kinase-like ATPase, C-terminal domain"/>
    <property type="match status" value="1"/>
</dbReference>
<sequence>MKKRGSCKTWKFPAQKLQLVLVVPFVLQVFGAVAIVGYLSFKNGQRAVNELVLNLESQVGKQIDQHLENYLSSTRKLNELNATAISSGLINPNDLDGLGRFFWKQAKLYNVGYILFGSTNGKYVDVGRPLTYPVELITERIDPSEFGNQNLHIYEPDAQGNRGRLLDKDSGYPFQKESWYTEVMQTGKPLWSSVYTWQSEAANPLAISISSPVYDKNKKIIGAIAVEQRLGQISSFLRDLDISDSGQVFILERNGLLVASSGTEPLSRLVNQKPQRLKAINSPNSIVQGVSIQLQQRLNNFGSITTAQELQLDLQGERYYVRVTPWRDPYGLDWLVVVSLPEREFMAQIDANTRTTVWLCLAALGVASLLGIFTSQWITRPISRLNRASQAMASGNLDQTVEESGIQEINALANSFNYMSGQLRESFTALASSNEELEDRVEDRTTELKNALTELQRTQAQMLQSEKMSSLGQLVAGIAHEINNPVNFIYGNLGYAQKYIRDLLGFLQLYQQHDPHPVPEVKTAAEAIDLEFLQADLPKILSSMQVGTDRIRQIVLSLRNFSRMDEAEIKRVNIHEGIDSTLLILQHRLKAHSHRPEIEVIKNYGDLPLVECYAGQLNQVFMNILVNAIDALEELPEINNPSQIEISTVVVDEKWIQIAIADNGPGIHKDVQARIFNPFFTTKPVGKGTGMGMSISYQIITERHRGKLECLSYPGEGTQFVIHIPSQLS</sequence>
<dbReference type="InterPro" id="IPR003594">
    <property type="entry name" value="HATPase_dom"/>
</dbReference>
<feature type="transmembrane region" description="Helical" evidence="13">
    <location>
        <begin position="20"/>
        <end position="41"/>
    </location>
</feature>
<keyword evidence="16" id="KW-0067">ATP-binding</keyword>
<evidence type="ECO:0000256" key="4">
    <source>
        <dbReference type="ARBA" id="ARBA00022475"/>
    </source>
</evidence>
<evidence type="ECO:0000256" key="10">
    <source>
        <dbReference type="ARBA" id="ARBA00023012"/>
    </source>
</evidence>
<dbReference type="Proteomes" id="UP001464891">
    <property type="component" value="Unassembled WGS sequence"/>
</dbReference>
<dbReference type="InterPro" id="IPR004358">
    <property type="entry name" value="Sig_transdc_His_kin-like_C"/>
</dbReference>
<evidence type="ECO:0000256" key="3">
    <source>
        <dbReference type="ARBA" id="ARBA00012438"/>
    </source>
</evidence>
<accession>A0ABV0JAP4</accession>
<dbReference type="SMART" id="SM00388">
    <property type="entry name" value="HisKA"/>
    <property type="match status" value="1"/>
</dbReference>
<organism evidence="16 17">
    <name type="scientific">Trichocoleus desertorum GB2-A4</name>
    <dbReference type="NCBI Taxonomy" id="2933944"/>
    <lineage>
        <taxon>Bacteria</taxon>
        <taxon>Bacillati</taxon>
        <taxon>Cyanobacteriota</taxon>
        <taxon>Cyanophyceae</taxon>
        <taxon>Leptolyngbyales</taxon>
        <taxon>Trichocoleusaceae</taxon>
        <taxon>Trichocoleus</taxon>
    </lineage>
</organism>
<evidence type="ECO:0000259" key="15">
    <source>
        <dbReference type="PROSITE" id="PS50885"/>
    </source>
</evidence>
<keyword evidence="16" id="KW-0547">Nucleotide-binding</keyword>
<dbReference type="SUPFAM" id="SSF47384">
    <property type="entry name" value="Homodimeric domain of signal transducing histidine kinase"/>
    <property type="match status" value="1"/>
</dbReference>
<evidence type="ECO:0000256" key="6">
    <source>
        <dbReference type="ARBA" id="ARBA00022679"/>
    </source>
</evidence>
<dbReference type="EMBL" id="JAMPKM010000011">
    <property type="protein sequence ID" value="MEP0818844.1"/>
    <property type="molecule type" value="Genomic_DNA"/>
</dbReference>
<dbReference type="SMART" id="SM00304">
    <property type="entry name" value="HAMP"/>
    <property type="match status" value="1"/>
</dbReference>
<dbReference type="PROSITE" id="PS50109">
    <property type="entry name" value="HIS_KIN"/>
    <property type="match status" value="1"/>
</dbReference>
<comment type="catalytic activity">
    <reaction evidence="1">
        <text>ATP + protein L-histidine = ADP + protein N-phospho-L-histidine.</text>
        <dbReference type="EC" id="2.7.13.3"/>
    </reaction>
</comment>
<gene>
    <name evidence="16" type="ORF">NC998_17240</name>
</gene>
<dbReference type="SMART" id="SM00387">
    <property type="entry name" value="HATPase_c"/>
    <property type="match status" value="1"/>
</dbReference>
<dbReference type="Pfam" id="PF02518">
    <property type="entry name" value="HATPase_c"/>
    <property type="match status" value="1"/>
</dbReference>
<evidence type="ECO:0000256" key="11">
    <source>
        <dbReference type="ARBA" id="ARBA00023136"/>
    </source>
</evidence>
<keyword evidence="5" id="KW-0597">Phosphoprotein</keyword>
<dbReference type="EC" id="2.7.13.3" evidence="3"/>
<dbReference type="PANTHER" id="PTHR43065:SF50">
    <property type="entry name" value="HISTIDINE KINASE"/>
    <property type="match status" value="1"/>
</dbReference>
<keyword evidence="4" id="KW-1003">Cell membrane</keyword>
<protein>
    <recommendedName>
        <fullName evidence="3">histidine kinase</fullName>
        <ecNumber evidence="3">2.7.13.3</ecNumber>
    </recommendedName>
</protein>
<feature type="coiled-coil region" evidence="12">
    <location>
        <begin position="434"/>
        <end position="468"/>
    </location>
</feature>
<dbReference type="CDD" id="cd00082">
    <property type="entry name" value="HisKA"/>
    <property type="match status" value="1"/>
</dbReference>
<keyword evidence="11 13" id="KW-0472">Membrane</keyword>
<evidence type="ECO:0000256" key="7">
    <source>
        <dbReference type="ARBA" id="ARBA00022692"/>
    </source>
</evidence>
<keyword evidence="10" id="KW-0902">Two-component regulatory system</keyword>
<evidence type="ECO:0000256" key="1">
    <source>
        <dbReference type="ARBA" id="ARBA00000085"/>
    </source>
</evidence>
<keyword evidence="9 13" id="KW-1133">Transmembrane helix</keyword>
<evidence type="ECO:0000256" key="8">
    <source>
        <dbReference type="ARBA" id="ARBA00022777"/>
    </source>
</evidence>
<name>A0ABV0JAP4_9CYAN</name>
<evidence type="ECO:0000256" key="5">
    <source>
        <dbReference type="ARBA" id="ARBA00022553"/>
    </source>
</evidence>
<comment type="caution">
    <text evidence="16">The sequence shown here is derived from an EMBL/GenBank/DDBJ whole genome shotgun (WGS) entry which is preliminary data.</text>
</comment>
<evidence type="ECO:0000256" key="13">
    <source>
        <dbReference type="SAM" id="Phobius"/>
    </source>
</evidence>
<dbReference type="GO" id="GO:0005524">
    <property type="term" value="F:ATP binding"/>
    <property type="evidence" value="ECO:0007669"/>
    <property type="project" value="UniProtKB-KW"/>
</dbReference>
<keyword evidence="6" id="KW-0808">Transferase</keyword>
<dbReference type="CDD" id="cd12913">
    <property type="entry name" value="PDC1_MCP_like"/>
    <property type="match status" value="1"/>
</dbReference>
<evidence type="ECO:0000313" key="17">
    <source>
        <dbReference type="Proteomes" id="UP001464891"/>
    </source>
</evidence>
<evidence type="ECO:0000256" key="12">
    <source>
        <dbReference type="SAM" id="Coils"/>
    </source>
</evidence>
<proteinExistence type="predicted"/>
<dbReference type="SUPFAM" id="SSF55874">
    <property type="entry name" value="ATPase domain of HSP90 chaperone/DNA topoisomerase II/histidine kinase"/>
    <property type="match status" value="1"/>
</dbReference>
<dbReference type="InterPro" id="IPR005467">
    <property type="entry name" value="His_kinase_dom"/>
</dbReference>
<dbReference type="InterPro" id="IPR036097">
    <property type="entry name" value="HisK_dim/P_sf"/>
</dbReference>
<dbReference type="InterPro" id="IPR033479">
    <property type="entry name" value="dCache_1"/>
</dbReference>
<dbReference type="InterPro" id="IPR003661">
    <property type="entry name" value="HisK_dim/P_dom"/>
</dbReference>
<keyword evidence="17" id="KW-1185">Reference proteome</keyword>
<reference evidence="16 17" key="1">
    <citation type="submission" date="2022-04" db="EMBL/GenBank/DDBJ databases">
        <title>Positive selection, recombination, and allopatry shape intraspecific diversity of widespread and dominant cyanobacteria.</title>
        <authorList>
            <person name="Wei J."/>
            <person name="Shu W."/>
            <person name="Hu C."/>
        </authorList>
    </citation>
    <scope>NUCLEOTIDE SEQUENCE [LARGE SCALE GENOMIC DNA]</scope>
    <source>
        <strain evidence="16 17">GB2-A4</strain>
    </source>
</reference>
<dbReference type="Gene3D" id="6.10.340.10">
    <property type="match status" value="1"/>
</dbReference>
<dbReference type="Gene3D" id="1.10.287.130">
    <property type="match status" value="1"/>
</dbReference>
<dbReference type="CDD" id="cd06225">
    <property type="entry name" value="HAMP"/>
    <property type="match status" value="1"/>
</dbReference>
<evidence type="ECO:0000259" key="14">
    <source>
        <dbReference type="PROSITE" id="PS50109"/>
    </source>
</evidence>
<comment type="subcellular location">
    <subcellularLocation>
        <location evidence="2">Cell membrane</location>
        <topology evidence="2">Multi-pass membrane protein</topology>
    </subcellularLocation>
</comment>
<dbReference type="InterPro" id="IPR036890">
    <property type="entry name" value="HATPase_C_sf"/>
</dbReference>
<evidence type="ECO:0000313" key="16">
    <source>
        <dbReference type="EMBL" id="MEP0818844.1"/>
    </source>
</evidence>
<evidence type="ECO:0000256" key="2">
    <source>
        <dbReference type="ARBA" id="ARBA00004651"/>
    </source>
</evidence>
<keyword evidence="7 13" id="KW-0812">Transmembrane</keyword>
<keyword evidence="8" id="KW-0418">Kinase</keyword>
<dbReference type="InterPro" id="IPR003660">
    <property type="entry name" value="HAMP_dom"/>
</dbReference>
<dbReference type="PANTHER" id="PTHR43065">
    <property type="entry name" value="SENSOR HISTIDINE KINASE"/>
    <property type="match status" value="1"/>
</dbReference>
<dbReference type="Pfam" id="PF02743">
    <property type="entry name" value="dCache_1"/>
    <property type="match status" value="1"/>
</dbReference>
<keyword evidence="12" id="KW-0175">Coiled coil</keyword>
<evidence type="ECO:0000256" key="9">
    <source>
        <dbReference type="ARBA" id="ARBA00022989"/>
    </source>
</evidence>
<feature type="domain" description="HAMP" evidence="15">
    <location>
        <begin position="376"/>
        <end position="428"/>
    </location>
</feature>
<dbReference type="Gene3D" id="3.30.450.20">
    <property type="entry name" value="PAS domain"/>
    <property type="match status" value="1"/>
</dbReference>